<dbReference type="PANTHER" id="PTHR37826">
    <property type="entry name" value="FLOTILLIN BAND_7_5 DOMAIN PROTEIN"/>
    <property type="match status" value="1"/>
</dbReference>
<dbReference type="AlphaFoldDB" id="A0A518CSH3"/>
<feature type="transmembrane region" description="Helical" evidence="1">
    <location>
        <begin position="370"/>
        <end position="390"/>
    </location>
</feature>
<dbReference type="KEGG" id="plon:Pla110_39280"/>
<keyword evidence="1" id="KW-0812">Transmembrane</keyword>
<organism evidence="2 3">
    <name type="scientific">Polystyrenella longa</name>
    <dbReference type="NCBI Taxonomy" id="2528007"/>
    <lineage>
        <taxon>Bacteria</taxon>
        <taxon>Pseudomonadati</taxon>
        <taxon>Planctomycetota</taxon>
        <taxon>Planctomycetia</taxon>
        <taxon>Planctomycetales</taxon>
        <taxon>Planctomycetaceae</taxon>
        <taxon>Polystyrenella</taxon>
    </lineage>
</organism>
<evidence type="ECO:0008006" key="4">
    <source>
        <dbReference type="Google" id="ProtNLM"/>
    </source>
</evidence>
<keyword evidence="1" id="KW-1133">Transmembrane helix</keyword>
<evidence type="ECO:0000313" key="3">
    <source>
        <dbReference type="Proteomes" id="UP000317178"/>
    </source>
</evidence>
<dbReference type="PANTHER" id="PTHR37826:SF3">
    <property type="entry name" value="J DOMAIN-CONTAINING PROTEIN"/>
    <property type="match status" value="1"/>
</dbReference>
<keyword evidence="3" id="KW-1185">Reference proteome</keyword>
<keyword evidence="1" id="KW-0472">Membrane</keyword>
<protein>
    <recommendedName>
        <fullName evidence="4">DNA-directed RNA polymerase subunit P</fullName>
    </recommendedName>
</protein>
<dbReference type="Proteomes" id="UP000317178">
    <property type="component" value="Chromosome"/>
</dbReference>
<dbReference type="RefSeq" id="WP_144998124.1">
    <property type="nucleotide sequence ID" value="NZ_CP036281.1"/>
</dbReference>
<evidence type="ECO:0000256" key="1">
    <source>
        <dbReference type="SAM" id="Phobius"/>
    </source>
</evidence>
<dbReference type="EMBL" id="CP036281">
    <property type="protein sequence ID" value="QDU82173.1"/>
    <property type="molecule type" value="Genomic_DNA"/>
</dbReference>
<reference evidence="2 3" key="1">
    <citation type="submission" date="2019-02" db="EMBL/GenBank/DDBJ databases">
        <title>Deep-cultivation of Planctomycetes and their phenomic and genomic characterization uncovers novel biology.</title>
        <authorList>
            <person name="Wiegand S."/>
            <person name="Jogler M."/>
            <person name="Boedeker C."/>
            <person name="Pinto D."/>
            <person name="Vollmers J."/>
            <person name="Rivas-Marin E."/>
            <person name="Kohn T."/>
            <person name="Peeters S.H."/>
            <person name="Heuer A."/>
            <person name="Rast P."/>
            <person name="Oberbeckmann S."/>
            <person name="Bunk B."/>
            <person name="Jeske O."/>
            <person name="Meyerdierks A."/>
            <person name="Storesund J.E."/>
            <person name="Kallscheuer N."/>
            <person name="Luecker S."/>
            <person name="Lage O.M."/>
            <person name="Pohl T."/>
            <person name="Merkel B.J."/>
            <person name="Hornburger P."/>
            <person name="Mueller R.-W."/>
            <person name="Bruemmer F."/>
            <person name="Labrenz M."/>
            <person name="Spormann A.M."/>
            <person name="Op den Camp H."/>
            <person name="Overmann J."/>
            <person name="Amann R."/>
            <person name="Jetten M.S.M."/>
            <person name="Mascher T."/>
            <person name="Medema M.H."/>
            <person name="Devos D.P."/>
            <person name="Kaster A.-K."/>
            <person name="Ovreas L."/>
            <person name="Rohde M."/>
            <person name="Galperin M.Y."/>
            <person name="Jogler C."/>
        </authorList>
    </citation>
    <scope>NUCLEOTIDE SEQUENCE [LARGE SCALE GENOMIC DNA]</scope>
    <source>
        <strain evidence="2 3">Pla110</strain>
    </source>
</reference>
<dbReference type="OrthoDB" id="3182597at2"/>
<name>A0A518CSH3_9PLAN</name>
<gene>
    <name evidence="2" type="ORF">Pla110_39280</name>
</gene>
<proteinExistence type="predicted"/>
<evidence type="ECO:0000313" key="2">
    <source>
        <dbReference type="EMBL" id="QDU82173.1"/>
    </source>
</evidence>
<accession>A0A518CSH3</accession>
<sequence length="393" mass="44440">MNSPEIPEYDEPIFPPEATGRTEVAGQSIDEGKGRIFPCEGCGADLKFNIGQQELICPFCGYSKQLVWDDDETIAEQDYASMLDQLATWKLEGEETPEDEHAGEQEIHCESCGAYVIFVGSLTSTSCPYCSSPLQREDGHKAPKRIPVDGMLPFLVTRQKTEQNLKQWVSSLWFAPNDFRKQGIKGNFEGVYLPYWTFDSMTFTRYSGERGDHYNVTTGSGKNRQTVRRTRWSHASGSFQRFFDDTLILAAREMNLSLVQQLEPWPLHQCVPFRQELLAGLFSRTYEVELDEGFVAAQSLVRARLKADVENRIGGDTQRVHDMDVVHDAITFKHLLLPVWLMPYKYKGELYQLMVNAATGEVTGERPYSWVKIASSILAGLLVVGAVLLLSQR</sequence>